<dbReference type="EnsemblPlants" id="OPUNC06G07110.1">
    <property type="protein sequence ID" value="OPUNC06G07110.1"/>
    <property type="gene ID" value="OPUNC06G07110"/>
</dbReference>
<dbReference type="Pfam" id="PF14159">
    <property type="entry name" value="CAAD"/>
    <property type="match status" value="1"/>
</dbReference>
<organism evidence="4">
    <name type="scientific">Oryza punctata</name>
    <name type="common">Red rice</name>
    <dbReference type="NCBI Taxonomy" id="4537"/>
    <lineage>
        <taxon>Eukaryota</taxon>
        <taxon>Viridiplantae</taxon>
        <taxon>Streptophyta</taxon>
        <taxon>Embryophyta</taxon>
        <taxon>Tracheophyta</taxon>
        <taxon>Spermatophyta</taxon>
        <taxon>Magnoliopsida</taxon>
        <taxon>Liliopsida</taxon>
        <taxon>Poales</taxon>
        <taxon>Poaceae</taxon>
        <taxon>BOP clade</taxon>
        <taxon>Oryzoideae</taxon>
        <taxon>Oryzeae</taxon>
        <taxon>Oryzinae</taxon>
        <taxon>Oryza</taxon>
    </lineage>
</organism>
<dbReference type="OMA" id="ETSTFVM"/>
<keyword evidence="2" id="KW-0812">Transmembrane</keyword>
<evidence type="ECO:0000256" key="2">
    <source>
        <dbReference type="SAM" id="Phobius"/>
    </source>
</evidence>
<accession>A0A0E0L9C8</accession>
<proteinExistence type="predicted"/>
<reference evidence="4" key="2">
    <citation type="submission" date="2018-05" db="EMBL/GenBank/DDBJ databases">
        <title>OpunRS2 (Oryza punctata Reference Sequence Version 2).</title>
        <authorList>
            <person name="Zhang J."/>
            <person name="Kudrna D."/>
            <person name="Lee S."/>
            <person name="Talag J."/>
            <person name="Welchert J."/>
            <person name="Wing R.A."/>
        </authorList>
    </citation>
    <scope>NUCLEOTIDE SEQUENCE [LARGE SCALE GENOMIC DNA]</scope>
</reference>
<sequence>MEALVCTNAFAAAAGRFPLPRGRSPPYAAAAAALSAPVSVLRSRRGLPTRGLRRLRCAGVDWTDPSFVAVTEKPDAGADARKALAFAGAGGGVEEDGPFAAINGDGGNSVEESVVLPPFEQSLVAAVADSVGDDALSQALSTKLDFKETSTFVMYGSGAFIAGWILSAVVSAIDSIPLFPKILQIVGLGYTIWFSTRYLLFKENRDELFVKVDDLKRRITGYGDE</sequence>
<dbReference type="STRING" id="4537.A0A0E0L9C8"/>
<dbReference type="PANTHER" id="PTHR33222">
    <property type="match status" value="1"/>
</dbReference>
<dbReference type="eggNOG" id="ENOG502S1WK">
    <property type="taxonomic scope" value="Eukaryota"/>
</dbReference>
<evidence type="ECO:0000256" key="1">
    <source>
        <dbReference type="ARBA" id="ARBA00004141"/>
    </source>
</evidence>
<comment type="subcellular location">
    <subcellularLocation>
        <location evidence="1">Membrane</location>
        <topology evidence="1">Multi-pass membrane protein</topology>
    </subcellularLocation>
</comment>
<dbReference type="InterPro" id="IPR025564">
    <property type="entry name" value="CAAD_dom"/>
</dbReference>
<feature type="domain" description="Cyanobacterial aminoacyl-tRNA synthetase CAAD" evidence="3">
    <location>
        <begin position="147"/>
        <end position="221"/>
    </location>
</feature>
<keyword evidence="5" id="KW-1185">Reference proteome</keyword>
<protein>
    <recommendedName>
        <fullName evidence="3">Cyanobacterial aminoacyl-tRNA synthetase CAAD domain-containing protein</fullName>
    </recommendedName>
</protein>
<dbReference type="HOGENOM" id="CLU_095488_1_0_1"/>
<dbReference type="Proteomes" id="UP000026962">
    <property type="component" value="Chromosome 6"/>
</dbReference>
<dbReference type="Gramene" id="OPUNC06G07110.1">
    <property type="protein sequence ID" value="OPUNC06G07110.1"/>
    <property type="gene ID" value="OPUNC06G07110"/>
</dbReference>
<evidence type="ECO:0000313" key="4">
    <source>
        <dbReference type="EnsemblPlants" id="OPUNC06G07110.1"/>
    </source>
</evidence>
<evidence type="ECO:0000313" key="5">
    <source>
        <dbReference type="Proteomes" id="UP000026962"/>
    </source>
</evidence>
<keyword evidence="2" id="KW-0472">Membrane</keyword>
<evidence type="ECO:0000259" key="3">
    <source>
        <dbReference type="Pfam" id="PF14159"/>
    </source>
</evidence>
<feature type="transmembrane region" description="Helical" evidence="2">
    <location>
        <begin position="152"/>
        <end position="170"/>
    </location>
</feature>
<keyword evidence="2" id="KW-1133">Transmembrane helix</keyword>
<reference evidence="4" key="1">
    <citation type="submission" date="2015-04" db="UniProtKB">
        <authorList>
            <consortium name="EnsemblPlants"/>
        </authorList>
    </citation>
    <scope>IDENTIFICATION</scope>
</reference>
<dbReference type="GO" id="GO:0009535">
    <property type="term" value="C:chloroplast thylakoid membrane"/>
    <property type="evidence" value="ECO:0007669"/>
    <property type="project" value="TreeGrafter"/>
</dbReference>
<feature type="transmembrane region" description="Helical" evidence="2">
    <location>
        <begin position="182"/>
        <end position="201"/>
    </location>
</feature>
<dbReference type="AlphaFoldDB" id="A0A0E0L9C8"/>
<name>A0A0E0L9C8_ORYPU</name>
<dbReference type="PANTHER" id="PTHR33222:SF37">
    <property type="entry name" value="OS06G0217700 PROTEIN"/>
    <property type="match status" value="1"/>
</dbReference>
<dbReference type="InterPro" id="IPR033344">
    <property type="entry name" value="CURT1"/>
</dbReference>